<feature type="region of interest" description="Disordered" evidence="2">
    <location>
        <begin position="253"/>
        <end position="272"/>
    </location>
</feature>
<evidence type="ECO:0000256" key="2">
    <source>
        <dbReference type="SAM" id="MobiDB-lite"/>
    </source>
</evidence>
<gene>
    <name evidence="3" type="ORF">DFP72DRAFT_884141</name>
</gene>
<evidence type="ECO:0000256" key="1">
    <source>
        <dbReference type="SAM" id="Coils"/>
    </source>
</evidence>
<evidence type="ECO:0000313" key="4">
    <source>
        <dbReference type="Proteomes" id="UP000521943"/>
    </source>
</evidence>
<organism evidence="3 4">
    <name type="scientific">Ephemerocybe angulata</name>
    <dbReference type="NCBI Taxonomy" id="980116"/>
    <lineage>
        <taxon>Eukaryota</taxon>
        <taxon>Fungi</taxon>
        <taxon>Dikarya</taxon>
        <taxon>Basidiomycota</taxon>
        <taxon>Agaricomycotina</taxon>
        <taxon>Agaricomycetes</taxon>
        <taxon>Agaricomycetidae</taxon>
        <taxon>Agaricales</taxon>
        <taxon>Agaricineae</taxon>
        <taxon>Psathyrellaceae</taxon>
        <taxon>Ephemerocybe</taxon>
    </lineage>
</organism>
<keyword evidence="4" id="KW-1185">Reference proteome</keyword>
<keyword evidence="1" id="KW-0175">Coiled coil</keyword>
<dbReference type="AlphaFoldDB" id="A0A8H6M9B9"/>
<feature type="compositionally biased region" description="Low complexity" evidence="2">
    <location>
        <begin position="263"/>
        <end position="272"/>
    </location>
</feature>
<reference evidence="3 4" key="1">
    <citation type="submission" date="2020-07" db="EMBL/GenBank/DDBJ databases">
        <title>Comparative genomics of pyrophilous fungi reveals a link between fire events and developmental genes.</title>
        <authorList>
            <consortium name="DOE Joint Genome Institute"/>
            <person name="Steindorff A.S."/>
            <person name="Carver A."/>
            <person name="Calhoun S."/>
            <person name="Stillman K."/>
            <person name="Liu H."/>
            <person name="Lipzen A."/>
            <person name="Pangilinan J."/>
            <person name="Labutti K."/>
            <person name="Bruns T.D."/>
            <person name="Grigoriev I.V."/>
        </authorList>
    </citation>
    <scope>NUCLEOTIDE SEQUENCE [LARGE SCALE GENOMIC DNA]</scope>
    <source>
        <strain evidence="3 4">CBS 144469</strain>
    </source>
</reference>
<name>A0A8H6M9B9_9AGAR</name>
<protein>
    <submittedName>
        <fullName evidence="3">Uncharacterized protein</fullName>
    </submittedName>
</protein>
<dbReference type="Proteomes" id="UP000521943">
    <property type="component" value="Unassembled WGS sequence"/>
</dbReference>
<evidence type="ECO:0000313" key="3">
    <source>
        <dbReference type="EMBL" id="KAF6759770.1"/>
    </source>
</evidence>
<sequence>MHDEDSTGTGKPKARPRWFGLLVPWKTQQSPLASISTFFQPTSLHELETEDLVLLPPNSAKPTGLACHTSIAQHPDDSEGTIEQPTLPAKDTLKPWGEEGGKTITDLRATIADLRAIVSGQQESITALTDDSRATMSLIVANADALAKRDAKILHLSVALARHESQEEHGVERGAEALAHERQKTARLEAAIINKDAQLQELGKAYRKSEEIVASMNKVIVEKDGIIAALKDNLQIQSNPHVRIVEMDAAHSSLSRVDPPRPSTAAPSTAPSSTLIQPAILHPHRNPLLPPPSPLSPPLTLSSIRSLQFPSFSDRPVLNPEDSKDVEALLRQYEQRVKDLTDRLAECHAQLVNLSNNPGGGIPAGARFAFAPWDGYDGSDEEDYVDATRYAVTS</sequence>
<accession>A0A8H6M9B9</accession>
<feature type="coiled-coil region" evidence="1">
    <location>
        <begin position="323"/>
        <end position="357"/>
    </location>
</feature>
<dbReference type="OrthoDB" id="10390455at2759"/>
<dbReference type="EMBL" id="JACGCI010000014">
    <property type="protein sequence ID" value="KAF6759770.1"/>
    <property type="molecule type" value="Genomic_DNA"/>
</dbReference>
<comment type="caution">
    <text evidence="3">The sequence shown here is derived from an EMBL/GenBank/DDBJ whole genome shotgun (WGS) entry which is preliminary data.</text>
</comment>
<proteinExistence type="predicted"/>